<feature type="compositionally biased region" description="Polar residues" evidence="5">
    <location>
        <begin position="570"/>
        <end position="581"/>
    </location>
</feature>
<dbReference type="Gene3D" id="3.30.420.150">
    <property type="entry name" value="Exopolyphosphatase. Domain 2"/>
    <property type="match status" value="1"/>
</dbReference>
<keyword evidence="6" id="KW-1133">Transmembrane helix</keyword>
<dbReference type="GO" id="GO:0009134">
    <property type="term" value="P:nucleoside diphosphate catabolic process"/>
    <property type="evidence" value="ECO:0007669"/>
    <property type="project" value="TreeGrafter"/>
</dbReference>
<comment type="similarity">
    <text evidence="1">Belongs to the GDA1/CD39 NTPase family.</text>
</comment>
<feature type="transmembrane region" description="Helical" evidence="6">
    <location>
        <begin position="541"/>
        <end position="561"/>
    </location>
</feature>
<comment type="caution">
    <text evidence="7">The sequence shown here is derived from an EMBL/GenBank/DDBJ whole genome shotgun (WGS) entry which is preliminary data.</text>
</comment>
<dbReference type="PANTHER" id="PTHR11782:SF92">
    <property type="entry name" value="APYRASE 7"/>
    <property type="match status" value="1"/>
</dbReference>
<keyword evidence="8" id="KW-1185">Reference proteome</keyword>
<dbReference type="Proteomes" id="UP001367508">
    <property type="component" value="Unassembled WGS sequence"/>
</dbReference>
<evidence type="ECO:0000313" key="8">
    <source>
        <dbReference type="Proteomes" id="UP001367508"/>
    </source>
</evidence>
<dbReference type="InterPro" id="IPR000407">
    <property type="entry name" value="GDA1_CD39_NTPase"/>
</dbReference>
<evidence type="ECO:0000256" key="3">
    <source>
        <dbReference type="PIRSR" id="PIRSR600407-1"/>
    </source>
</evidence>
<evidence type="ECO:0000256" key="4">
    <source>
        <dbReference type="PIRSR" id="PIRSR600407-2"/>
    </source>
</evidence>
<feature type="active site" description="Proton acceptor" evidence="3">
    <location>
        <position position="226"/>
    </location>
</feature>
<dbReference type="Gene3D" id="3.30.420.40">
    <property type="match status" value="1"/>
</dbReference>
<keyword evidence="6" id="KW-0472">Membrane</keyword>
<feature type="transmembrane region" description="Helical" evidence="6">
    <location>
        <begin position="41"/>
        <end position="61"/>
    </location>
</feature>
<keyword evidence="4" id="KW-0547">Nucleotide-binding</keyword>
<gene>
    <name evidence="7" type="ORF">VNO77_24710</name>
</gene>
<dbReference type="GO" id="GO:0016020">
    <property type="term" value="C:membrane"/>
    <property type="evidence" value="ECO:0007669"/>
    <property type="project" value="TreeGrafter"/>
</dbReference>
<dbReference type="Pfam" id="PF01150">
    <property type="entry name" value="GDA1_CD39"/>
    <property type="match status" value="1"/>
</dbReference>
<evidence type="ECO:0000256" key="5">
    <source>
        <dbReference type="SAM" id="MobiDB-lite"/>
    </source>
</evidence>
<dbReference type="AlphaFoldDB" id="A0AAN9QA80"/>
<reference evidence="7 8" key="1">
    <citation type="submission" date="2024-01" db="EMBL/GenBank/DDBJ databases">
        <title>The genomes of 5 underutilized Papilionoideae crops provide insights into root nodulation and disease resistanc.</title>
        <authorList>
            <person name="Jiang F."/>
        </authorList>
    </citation>
    <scope>NUCLEOTIDE SEQUENCE [LARGE SCALE GENOMIC DNA]</scope>
    <source>
        <strain evidence="7">LVBAO_FW01</strain>
        <tissue evidence="7">Leaves</tissue>
    </source>
</reference>
<keyword evidence="4" id="KW-0067">ATP-binding</keyword>
<organism evidence="7 8">
    <name type="scientific">Canavalia gladiata</name>
    <name type="common">Sword bean</name>
    <name type="synonym">Dolichos gladiatus</name>
    <dbReference type="NCBI Taxonomy" id="3824"/>
    <lineage>
        <taxon>Eukaryota</taxon>
        <taxon>Viridiplantae</taxon>
        <taxon>Streptophyta</taxon>
        <taxon>Embryophyta</taxon>
        <taxon>Tracheophyta</taxon>
        <taxon>Spermatophyta</taxon>
        <taxon>Magnoliopsida</taxon>
        <taxon>eudicotyledons</taxon>
        <taxon>Gunneridae</taxon>
        <taxon>Pentapetalae</taxon>
        <taxon>rosids</taxon>
        <taxon>fabids</taxon>
        <taxon>Fabales</taxon>
        <taxon>Fabaceae</taxon>
        <taxon>Papilionoideae</taxon>
        <taxon>50 kb inversion clade</taxon>
        <taxon>NPAAA clade</taxon>
        <taxon>indigoferoid/millettioid clade</taxon>
        <taxon>Phaseoleae</taxon>
        <taxon>Canavalia</taxon>
    </lineage>
</organism>
<evidence type="ECO:0000256" key="6">
    <source>
        <dbReference type="SAM" id="Phobius"/>
    </source>
</evidence>
<evidence type="ECO:0000256" key="2">
    <source>
        <dbReference type="ARBA" id="ARBA00022801"/>
    </source>
</evidence>
<keyword evidence="6" id="KW-0812">Transmembrane</keyword>
<dbReference type="GO" id="GO:0017110">
    <property type="term" value="F:nucleoside diphosphate phosphatase activity"/>
    <property type="evidence" value="ECO:0007669"/>
    <property type="project" value="TreeGrafter"/>
</dbReference>
<dbReference type="EMBL" id="JAYMYQ010000005">
    <property type="protein sequence ID" value="KAK7330515.1"/>
    <property type="molecule type" value="Genomic_DNA"/>
</dbReference>
<feature type="region of interest" description="Disordered" evidence="5">
    <location>
        <begin position="567"/>
        <end position="590"/>
    </location>
</feature>
<name>A0AAN9QA80_CANGL</name>
<evidence type="ECO:0000313" key="7">
    <source>
        <dbReference type="EMBL" id="KAK7330515.1"/>
    </source>
</evidence>
<proteinExistence type="inferred from homology"/>
<protein>
    <recommendedName>
        <fullName evidence="9">Apyrase 7</fullName>
    </recommendedName>
</protein>
<keyword evidence="2" id="KW-0378">Hydrolase</keyword>
<sequence>MLFTTPIFEFIRRVSYGYYIIFLMEVPKSPSIDKQFAKHKCFVKIGLVILIMLLLLLGFYLESDGEIGRTPHSTSSYYTVVVDCGSTGTRVNVYEWMVGVGVGVGGVSKGNLPILLHSYPDNTTKTSLWKTSCQYHCMQTEPGLDKFVNDSLGVREALEPLIVWAEHLVPREMHSHTPVFVLATAGLRRLPGDDANRILGDVEAVVKDHSFMFKRSWIRVLSGREEAYYGWVALNYKMGSFDNYPGSPTLGLIDLGGSSLQIVVEMDGAGDDMNVIRSKLSSMEHQIMAYSLPAFGLNEAFDRTVLMLRNNQSMERTTGVSELRHPCLVSTFVQNYTCHSCSGFDSTYQKNHSQHQKNELYSLRLVGEPDWEQCKELAVAAAMNLSNFEVSDPTVSKNCLASSFSGSGTGILNLTAITHPIKRFHALSGFFFVYNKLNLSSRANLTMVWESGKQICSNLWSGLSSISDNPNYAGQFCFQVAYMASLIEYGLCIGDAEMVFGPGDISWTLGAAVIEGRFLWLNNTSHKGQTIILTLKNVRVMSSPTFLFAVLLLLLLIVYFSQIKLPMPSRRSSAPGSSLPSYTHVRHRSN</sequence>
<feature type="binding site" evidence="4">
    <location>
        <begin position="257"/>
        <end position="261"/>
    </location>
    <ligand>
        <name>ATP</name>
        <dbReference type="ChEBI" id="CHEBI:30616"/>
    </ligand>
</feature>
<evidence type="ECO:0008006" key="9">
    <source>
        <dbReference type="Google" id="ProtNLM"/>
    </source>
</evidence>
<dbReference type="GO" id="GO:0005524">
    <property type="term" value="F:ATP binding"/>
    <property type="evidence" value="ECO:0007669"/>
    <property type="project" value="UniProtKB-KW"/>
</dbReference>
<dbReference type="PANTHER" id="PTHR11782">
    <property type="entry name" value="ADENOSINE/GUANOSINE DIPHOSPHATASE"/>
    <property type="match status" value="1"/>
</dbReference>
<accession>A0AAN9QA80</accession>
<evidence type="ECO:0000256" key="1">
    <source>
        <dbReference type="ARBA" id="ARBA00009283"/>
    </source>
</evidence>